<dbReference type="Proteomes" id="UP000216752">
    <property type="component" value="Chromosome"/>
</dbReference>
<keyword evidence="2" id="KW-0732">Signal</keyword>
<keyword evidence="5" id="KW-1185">Reference proteome</keyword>
<organism evidence="4 5">
    <name type="scientific">Sporomusa silvacetica DSM 10669</name>
    <dbReference type="NCBI Taxonomy" id="1123289"/>
    <lineage>
        <taxon>Bacteria</taxon>
        <taxon>Bacillati</taxon>
        <taxon>Bacillota</taxon>
        <taxon>Negativicutes</taxon>
        <taxon>Selenomonadales</taxon>
        <taxon>Sporomusaceae</taxon>
        <taxon>Sporomusa</taxon>
    </lineage>
</organism>
<dbReference type="Gene3D" id="2.40.100.20">
    <property type="match status" value="2"/>
</dbReference>
<evidence type="ECO:0000259" key="3">
    <source>
        <dbReference type="Pfam" id="PF18050"/>
    </source>
</evidence>
<feature type="signal peptide" evidence="2">
    <location>
        <begin position="1"/>
        <end position="27"/>
    </location>
</feature>
<name>A0ABZ3IFK9_9FIRM</name>
<evidence type="ECO:0000256" key="2">
    <source>
        <dbReference type="SAM" id="SignalP"/>
    </source>
</evidence>
<sequence length="293" mass="32086">MKKFFTIMSFAVAIIAAMAGCSFGSQGGTGSSDAAEEKNNMEAETKQTISDGKHRIKLTFDGGEAVVVLEDNAAARDLMAKLPMTQTFEDFNAIEKICRLPDKIVIDGAPMGVDPDVGDVTLYVPWNTLVFYYKDYGYNKDLVPIGHIESGLDKLKAMGDKFTVKMEKLAENAAGKTKITLTAGDTVIEAELDDNETSKDFIASLPITLPMKRYDDREYYGHIAKLSENGPSIPDFFNGDVTYHPGGPSFAVFFGREEDSYQPGLIRMGRITSDLSLFGKLGESPAVRIEVKK</sequence>
<evidence type="ECO:0000256" key="1">
    <source>
        <dbReference type="SAM" id="MobiDB-lite"/>
    </source>
</evidence>
<gene>
    <name evidence="4" type="ORF">SPSIL_005760</name>
</gene>
<evidence type="ECO:0000313" key="4">
    <source>
        <dbReference type="EMBL" id="XFO64474.1"/>
    </source>
</evidence>
<feature type="compositionally biased region" description="Basic and acidic residues" evidence="1">
    <location>
        <begin position="35"/>
        <end position="45"/>
    </location>
</feature>
<reference evidence="4" key="1">
    <citation type="submission" date="2024-05" db="EMBL/GenBank/DDBJ databases">
        <title>Isolation and characterization of Sporomusa carbonis sp. nov., a carboxydotrophic hydrogenogen in the genus of Sporomusa isolated from a charcoal burning pile.</title>
        <authorList>
            <person name="Boeer T."/>
            <person name="Rosenbaum F."/>
            <person name="Eysell L."/>
            <person name="Mueller V."/>
            <person name="Daniel R."/>
            <person name="Poehlein A."/>
        </authorList>
    </citation>
    <scope>NUCLEOTIDE SEQUENCE [LARGE SCALE GENOMIC DNA]</scope>
    <source>
        <strain evidence="4">DSM 10669</strain>
    </source>
</reference>
<dbReference type="RefSeq" id="WP_094605777.1">
    <property type="nucleotide sequence ID" value="NZ_CP155573.1"/>
</dbReference>
<dbReference type="SUPFAM" id="SSF50891">
    <property type="entry name" value="Cyclophilin-like"/>
    <property type="match status" value="2"/>
</dbReference>
<feature type="domain" description="Cyclophilin-like" evidence="3">
    <location>
        <begin position="181"/>
        <end position="290"/>
    </location>
</feature>
<feature type="domain" description="Cyclophilin-like" evidence="3">
    <location>
        <begin position="58"/>
        <end position="167"/>
    </location>
</feature>
<dbReference type="PROSITE" id="PS51257">
    <property type="entry name" value="PROKAR_LIPOPROTEIN"/>
    <property type="match status" value="1"/>
</dbReference>
<dbReference type="InterPro" id="IPR029000">
    <property type="entry name" value="Cyclophilin-like_dom_sf"/>
</dbReference>
<evidence type="ECO:0000313" key="5">
    <source>
        <dbReference type="Proteomes" id="UP000216752"/>
    </source>
</evidence>
<dbReference type="Pfam" id="PF18050">
    <property type="entry name" value="Cyclophil_like2"/>
    <property type="match status" value="2"/>
</dbReference>
<feature type="chain" id="PRO_5045703261" description="Cyclophilin-like domain-containing protein" evidence="2">
    <location>
        <begin position="28"/>
        <end position="293"/>
    </location>
</feature>
<accession>A0ABZ3IFK9</accession>
<protein>
    <recommendedName>
        <fullName evidence="3">Cyclophilin-like domain-containing protein</fullName>
    </recommendedName>
</protein>
<dbReference type="EMBL" id="CP155573">
    <property type="protein sequence ID" value="XFO64474.1"/>
    <property type="molecule type" value="Genomic_DNA"/>
</dbReference>
<dbReference type="InterPro" id="IPR041183">
    <property type="entry name" value="Cyclophilin-like"/>
</dbReference>
<feature type="region of interest" description="Disordered" evidence="1">
    <location>
        <begin position="28"/>
        <end position="47"/>
    </location>
</feature>
<proteinExistence type="predicted"/>